<sequence>MFLQLSIALIGSYAMINFIRSIIGFLRLPRPGGEVRASISYIIPARNEEGKIGKCISSLLPWLRDSDELIVVDDCSEDSTEAEALSKLNEKCKLIRLIEKPEGWSGKSWACYQGYLHSSGDIIVFLDADTVVKSDPKAAISLTERFDALSQVPRISCGSLACGAIEVALTSLVRLLFPYWKMSPGRAWLMGAFSIWRRESYESIGTHEAVRSSLVEDADLARLAVAKGLRISFFMGRVVESSWIRSWREGYETIKRIGFAAMPSKLISILIFLALSYTVVTIYASPLLAYLGLIRVELAIFYLVSVFSYASLSLIEVKFRPESMILSPIALSLVALSLLAASFGKKVSWKGRDYSAHLGE</sequence>
<accession>A0A3R9R081</accession>
<keyword evidence="2" id="KW-1003">Cell membrane</keyword>
<keyword evidence="6" id="KW-1133">Transmembrane helix</keyword>
<dbReference type="InterPro" id="IPR001173">
    <property type="entry name" value="Glyco_trans_2-like"/>
</dbReference>
<dbReference type="GO" id="GO:0016757">
    <property type="term" value="F:glycosyltransferase activity"/>
    <property type="evidence" value="ECO:0007669"/>
    <property type="project" value="UniProtKB-KW"/>
</dbReference>
<protein>
    <submittedName>
        <fullName evidence="8">Glycosyltransferase family 2 protein</fullName>
    </submittedName>
</protein>
<keyword evidence="4 8" id="KW-0808">Transferase</keyword>
<dbReference type="AlphaFoldDB" id="A0A3R9R081"/>
<feature type="transmembrane region" description="Helical" evidence="6">
    <location>
        <begin position="324"/>
        <end position="344"/>
    </location>
</feature>
<dbReference type="GO" id="GO:0005886">
    <property type="term" value="C:plasma membrane"/>
    <property type="evidence" value="ECO:0007669"/>
    <property type="project" value="UniProtKB-SubCell"/>
</dbReference>
<dbReference type="EMBL" id="RCOR01000001">
    <property type="protein sequence ID" value="RSN70921.1"/>
    <property type="molecule type" value="Genomic_DNA"/>
</dbReference>
<comment type="caution">
    <text evidence="8">The sequence shown here is derived from an EMBL/GenBank/DDBJ whole genome shotgun (WGS) entry which is preliminary data.</text>
</comment>
<evidence type="ECO:0000256" key="6">
    <source>
        <dbReference type="SAM" id="Phobius"/>
    </source>
</evidence>
<evidence type="ECO:0000259" key="7">
    <source>
        <dbReference type="Pfam" id="PF00535"/>
    </source>
</evidence>
<evidence type="ECO:0000256" key="3">
    <source>
        <dbReference type="ARBA" id="ARBA00022676"/>
    </source>
</evidence>
<evidence type="ECO:0000256" key="2">
    <source>
        <dbReference type="ARBA" id="ARBA00022475"/>
    </source>
</evidence>
<evidence type="ECO:0000256" key="5">
    <source>
        <dbReference type="ARBA" id="ARBA00023136"/>
    </source>
</evidence>
<keyword evidence="5 6" id="KW-0472">Membrane</keyword>
<organism evidence="8 9">
    <name type="scientific">Candidatus Korarchaeum cryptofilum</name>
    <dbReference type="NCBI Taxonomy" id="498846"/>
    <lineage>
        <taxon>Archaea</taxon>
        <taxon>Thermoproteota</taxon>
        <taxon>Candidatus Korarchaeia</taxon>
        <taxon>Candidatus Korarchaeales</taxon>
        <taxon>Candidatus Korarchaeaceae</taxon>
        <taxon>Candidatus Korarchaeum</taxon>
    </lineage>
</organism>
<dbReference type="InterPro" id="IPR029044">
    <property type="entry name" value="Nucleotide-diphossugar_trans"/>
</dbReference>
<comment type="subcellular location">
    <subcellularLocation>
        <location evidence="1">Cell membrane</location>
    </subcellularLocation>
</comment>
<keyword evidence="3" id="KW-0328">Glycosyltransferase</keyword>
<dbReference type="Gene3D" id="3.90.550.10">
    <property type="entry name" value="Spore Coat Polysaccharide Biosynthesis Protein SpsA, Chain A"/>
    <property type="match status" value="1"/>
</dbReference>
<dbReference type="Pfam" id="PF00535">
    <property type="entry name" value="Glycos_transf_2"/>
    <property type="match status" value="1"/>
</dbReference>
<gene>
    <name evidence="8" type="ORF">D9Q81_00115</name>
</gene>
<dbReference type="CDD" id="cd06423">
    <property type="entry name" value="CESA_like"/>
    <property type="match status" value="1"/>
</dbReference>
<proteinExistence type="predicted"/>
<dbReference type="RefSeq" id="WP_125740293.1">
    <property type="nucleotide sequence ID" value="NZ_RCOR01000001.1"/>
</dbReference>
<evidence type="ECO:0000256" key="4">
    <source>
        <dbReference type="ARBA" id="ARBA00022679"/>
    </source>
</evidence>
<feature type="transmembrane region" description="Helical" evidence="6">
    <location>
        <begin position="290"/>
        <end position="312"/>
    </location>
</feature>
<dbReference type="SUPFAM" id="SSF53448">
    <property type="entry name" value="Nucleotide-diphospho-sugar transferases"/>
    <property type="match status" value="1"/>
</dbReference>
<keyword evidence="6" id="KW-0812">Transmembrane</keyword>
<reference evidence="8 9" key="1">
    <citation type="submission" date="2018-10" db="EMBL/GenBank/DDBJ databases">
        <title>Co-occurring genomic capacity for anaerobic methane metabolism and dissimilatory sulfite reduction discovered in the Korarchaeota.</title>
        <authorList>
            <person name="Mckay L.J."/>
            <person name="Dlakic M."/>
            <person name="Fields M.W."/>
            <person name="Delmont T.O."/>
            <person name="Eren A.M."/>
            <person name="Jay Z.J."/>
            <person name="Klingelsmith K.B."/>
            <person name="Rusch D.B."/>
            <person name="Inskeep W.P."/>
        </authorList>
    </citation>
    <scope>NUCLEOTIDE SEQUENCE [LARGE SCALE GENOMIC DNA]</scope>
    <source>
        <strain evidence="8 9">WS</strain>
    </source>
</reference>
<dbReference type="Proteomes" id="UP000278149">
    <property type="component" value="Unassembled WGS sequence"/>
</dbReference>
<evidence type="ECO:0000313" key="8">
    <source>
        <dbReference type="EMBL" id="RSN70921.1"/>
    </source>
</evidence>
<dbReference type="PANTHER" id="PTHR43646">
    <property type="entry name" value="GLYCOSYLTRANSFERASE"/>
    <property type="match status" value="1"/>
</dbReference>
<evidence type="ECO:0000256" key="1">
    <source>
        <dbReference type="ARBA" id="ARBA00004236"/>
    </source>
</evidence>
<feature type="domain" description="Glycosyltransferase 2-like" evidence="7">
    <location>
        <begin position="40"/>
        <end position="135"/>
    </location>
</feature>
<feature type="transmembrane region" description="Helical" evidence="6">
    <location>
        <begin position="266"/>
        <end position="284"/>
    </location>
</feature>
<name>A0A3R9R081_9CREN</name>
<dbReference type="PANTHER" id="PTHR43646:SF2">
    <property type="entry name" value="GLYCOSYLTRANSFERASE 2-LIKE DOMAIN-CONTAINING PROTEIN"/>
    <property type="match status" value="1"/>
</dbReference>
<evidence type="ECO:0000313" key="9">
    <source>
        <dbReference type="Proteomes" id="UP000278149"/>
    </source>
</evidence>